<dbReference type="Proteomes" id="UP000613030">
    <property type="component" value="Unassembled WGS sequence"/>
</dbReference>
<proteinExistence type="predicted"/>
<reference evidence="1 2" key="1">
    <citation type="submission" date="2021-01" db="EMBL/GenBank/DDBJ databases">
        <title>Chryseolinea sp. Jin1 Genome sequencing and assembly.</title>
        <authorList>
            <person name="Kim I."/>
        </authorList>
    </citation>
    <scope>NUCLEOTIDE SEQUENCE [LARGE SCALE GENOMIC DNA]</scope>
    <source>
        <strain evidence="1 2">Jin1</strain>
    </source>
</reference>
<evidence type="ECO:0008006" key="3">
    <source>
        <dbReference type="Google" id="ProtNLM"/>
    </source>
</evidence>
<protein>
    <recommendedName>
        <fullName evidence="3">Translocation/assembly module TamB</fullName>
    </recommendedName>
</protein>
<comment type="caution">
    <text evidence="1">The sequence shown here is derived from an EMBL/GenBank/DDBJ whole genome shotgun (WGS) entry which is preliminary data.</text>
</comment>
<keyword evidence="2" id="KW-1185">Reference proteome</keyword>
<gene>
    <name evidence="1" type="ORF">JI741_05625</name>
</gene>
<name>A0ABS1KMM2_9BACT</name>
<dbReference type="EMBL" id="JAERRB010000001">
    <property type="protein sequence ID" value="MBL0740686.1"/>
    <property type="molecule type" value="Genomic_DNA"/>
</dbReference>
<sequence length="1429" mass="156752">MRLFLKRLAWALACVVLLCVIAATTGLYLLTRYGIAYDRASFRFPSTLYVRGLSVHQASLTVKADTVEANWSWGALLHGNIHGNFLTIANATADVRASSQSGDSLATLPGMVFDRVRLKNIAISLRSDSNFSRLLLGDVRLAGLRFQDSLSIDSLINKASRFDGQYVHGNSQAGAGEKTFLLSSLPRFAIRYAKFDDCGIAIDYGGKPYVVSNLSLLFGGANTPEQVDVSLRELQFRYQDSLDVHFASDRVTVNGQDDAAINNLSLVLPGLQVATSKVAIAHRDGSVEVGTVFKPSYFNTNLLLFFFPSWKSMLPSDTRVDFQGGASYHHGRLMFSDAALTPDRYGSFVGNGFVGIGGLRDSIDLKVTSLYTSSRKLAGWFGMTRATAEKECALRGTVHVAGRYDRLHATGQVWVDRTAVRYSSSITQTKQGMHVRATLHSPQLSVSDFATGLNSDLKLAGASVVTNTDFAKGKLSSLTLQLRSDSMLLNNAWFVAPHAAARYTPKMTTLALQSQPVQLELELAGNVMRQAEMDFRGKVDYSVSLSARSSPTGIHSIFRGTYSPVENRRALAIQLDTLRMTGADSHDAFVTTGSFALAEQPGQMLTTRLALENVLWFDALLHRDALSWDWKSAWMGHRPTTFPQARAQLSVTADSTLIWELTGQRGKLAIEKAVIESTAENVHADFVIRGAEWAGYAGQDLAGNIDYSSGHLDSHVTALSLTTPFTLIDSADLSVDTRRDSVFAVGLRASLPELEQRLNVSATLSVLSDGYTLAFGGMDLQFGGTRWNTQQSSFLQVNRALDSFSGNLVVANKQQRIRVEGSNNELRMNVDSLDIHPLATALSPDVPLSGVLNAQAVCNIREQRYTWSGTVMHAQIDTVMLGDLHIEGENSRELLQAKALLTQRAGRCVATLQRTLAQPLAFDLLLEQIDLHQLTSLLPWHASDLHVSGVVNGRVAGTYDSTWHAGGFVVFPDTEVRLPRYDLHFKTKNDSVRVKDGRVMLNHFTLLDEHDHAVTLEGGVNLDAGTLDLAVKSDRFRLLDETQERAVVRGVVDVACDVRVSGSGGQYSVSGRVATLHGAAVTYLYKNQVSLDDREREIEFVEFGKEKTEAHVVPRSRRRSTPVAWNVELDVGTIDATILFSEAEQEHIKTTAQGKLFFKTGNSAMPFAYGGIESNAGNILYHTPMISDLRFTIERAAVRWAGELNRPLITFSGSEVFRLAPSEISSLWTNTSDRWPIAVVATINDQPLDDLTLTLDLTSTNNQVADWIRSQPADSRQANALALMIRGRINTSGASEVNPLMESLVTKMNEIASRNIKGADVSFYDDSRVATDGNGPTNRLGYMMSRGILNKKIKLSMGGNVDLTGGNSSLSNIKVEYVLREDPTVTLQSSRASVYTGVIDGMVDESSVGVTYVRRFRNFLSRYRKPKKP</sequence>
<dbReference type="RefSeq" id="WP_202008009.1">
    <property type="nucleotide sequence ID" value="NZ_JAERRB010000001.1"/>
</dbReference>
<evidence type="ECO:0000313" key="1">
    <source>
        <dbReference type="EMBL" id="MBL0740686.1"/>
    </source>
</evidence>
<evidence type="ECO:0000313" key="2">
    <source>
        <dbReference type="Proteomes" id="UP000613030"/>
    </source>
</evidence>
<organism evidence="1 2">
    <name type="scientific">Chryseolinea lacunae</name>
    <dbReference type="NCBI Taxonomy" id="2801331"/>
    <lineage>
        <taxon>Bacteria</taxon>
        <taxon>Pseudomonadati</taxon>
        <taxon>Bacteroidota</taxon>
        <taxon>Cytophagia</taxon>
        <taxon>Cytophagales</taxon>
        <taxon>Fulvivirgaceae</taxon>
        <taxon>Chryseolinea</taxon>
    </lineage>
</organism>
<accession>A0ABS1KMM2</accession>